<feature type="compositionally biased region" description="Polar residues" evidence="1">
    <location>
        <begin position="62"/>
        <end position="75"/>
    </location>
</feature>
<name>A0A8H7AMA0_9EURO</name>
<feature type="region of interest" description="Disordered" evidence="1">
    <location>
        <begin position="51"/>
        <end position="82"/>
    </location>
</feature>
<sequence>MITIPKGYAGGKFDIKYSSSSNTKDIRDIEDIHLVNAFVGLSALSNTTTFASASASPDPRGGTQSVILENHSGANKNKRKIK</sequence>
<dbReference type="AlphaFoldDB" id="A0A8H7AMA0"/>
<gene>
    <name evidence="2" type="ORF">GJ744_006259</name>
</gene>
<evidence type="ECO:0000313" key="2">
    <source>
        <dbReference type="EMBL" id="KAF7510647.1"/>
    </source>
</evidence>
<evidence type="ECO:0000313" key="3">
    <source>
        <dbReference type="Proteomes" id="UP000606974"/>
    </source>
</evidence>
<keyword evidence="3" id="KW-1185">Reference proteome</keyword>
<dbReference type="Proteomes" id="UP000606974">
    <property type="component" value="Unassembled WGS sequence"/>
</dbReference>
<comment type="caution">
    <text evidence="2">The sequence shown here is derived from an EMBL/GenBank/DDBJ whole genome shotgun (WGS) entry which is preliminary data.</text>
</comment>
<proteinExistence type="predicted"/>
<evidence type="ECO:0000256" key="1">
    <source>
        <dbReference type="SAM" id="MobiDB-lite"/>
    </source>
</evidence>
<organism evidence="2 3">
    <name type="scientific">Endocarpon pusillum</name>
    <dbReference type="NCBI Taxonomy" id="364733"/>
    <lineage>
        <taxon>Eukaryota</taxon>
        <taxon>Fungi</taxon>
        <taxon>Dikarya</taxon>
        <taxon>Ascomycota</taxon>
        <taxon>Pezizomycotina</taxon>
        <taxon>Eurotiomycetes</taxon>
        <taxon>Chaetothyriomycetidae</taxon>
        <taxon>Verrucariales</taxon>
        <taxon>Verrucariaceae</taxon>
        <taxon>Endocarpon</taxon>
    </lineage>
</organism>
<accession>A0A8H7AMA0</accession>
<dbReference type="EMBL" id="JAACFV010000028">
    <property type="protein sequence ID" value="KAF7510647.1"/>
    <property type="molecule type" value="Genomic_DNA"/>
</dbReference>
<protein>
    <submittedName>
        <fullName evidence="2">Uncharacterized protein</fullName>
    </submittedName>
</protein>
<reference evidence="2" key="1">
    <citation type="submission" date="2020-02" db="EMBL/GenBank/DDBJ databases">
        <authorList>
            <person name="Palmer J.M."/>
        </authorList>
    </citation>
    <scope>NUCLEOTIDE SEQUENCE</scope>
    <source>
        <strain evidence="2">EPUS1.4</strain>
        <tissue evidence="2">Thallus</tissue>
    </source>
</reference>